<comment type="subcellular location">
    <subcellularLocation>
        <location evidence="9">Cell inner membrane</location>
        <topology evidence="9">Multi-pass membrane protein</topology>
    </subcellularLocation>
</comment>
<sequence precursor="true">MIRFGLLAALMTLVLDQLSKVWAQQVLVNRGIEIMPGYFDLTLVHNLGAAFGMFTNLAPFWRQFLLVGVAVVACIMILMMLRSAQTRYSAAALGMIMGGAMGNLLDRVRLGWVVDFIHLHWQTLSWPVFNIADTAITIGVAMILLEGFGVGVPRSKSTL</sequence>
<dbReference type="InterPro" id="IPR001872">
    <property type="entry name" value="Peptidase_A8"/>
</dbReference>
<dbReference type="Proteomes" id="UP000002586">
    <property type="component" value="Chromosome"/>
</dbReference>
<reference evidence="13" key="1">
    <citation type="journal article" date="2009" name="Appl. Environ. Microbiol.">
        <title>Complete genome sequence of the chemolithoautotrophic marine magnetotactic coccus strain MC-1.</title>
        <authorList>
            <person name="Schubbe S."/>
            <person name="Williams T.J."/>
            <person name="Xie G."/>
            <person name="Kiss H.E."/>
            <person name="Brettin T.S."/>
            <person name="Martinez D."/>
            <person name="Ross C.A."/>
            <person name="Schuler D."/>
            <person name="Cox B.L."/>
            <person name="Nealson K.H."/>
            <person name="Bazylinski D.A."/>
        </authorList>
    </citation>
    <scope>NUCLEOTIDE SEQUENCE [LARGE SCALE GENOMIC DNA]</scope>
    <source>
        <strain evidence="13">ATCC BAA-1437 / JCM 17883 / MC-1</strain>
    </source>
</reference>
<reference evidence="12 13" key="2">
    <citation type="journal article" date="2012" name="Int. J. Syst. Evol. Microbiol.">
        <title>Magnetococcus marinus gen. nov., sp. nov., a marine, magnetotactic bacterium that represents a novel lineage (Magnetococcaceae fam. nov.; Magnetococcales ord. nov.) at the base of the Alphaproteobacteria.</title>
        <authorList>
            <person name="Bazylinski D.A."/>
            <person name="Williams T.J."/>
            <person name="Lefevre C.T."/>
            <person name="Berg R.J."/>
            <person name="Zhang C.L."/>
            <person name="Bowser S.S."/>
            <person name="Dean A.J."/>
            <person name="Beveridge T.J."/>
        </authorList>
    </citation>
    <scope>NUCLEOTIDE SEQUENCE [LARGE SCALE GENOMIC DNA]</scope>
    <source>
        <strain evidence="13">ATCC BAA-1437 / JCM 17883 / MC-1</strain>
    </source>
</reference>
<evidence type="ECO:0000256" key="6">
    <source>
        <dbReference type="ARBA" id="ARBA00022801"/>
    </source>
</evidence>
<keyword evidence="2 9" id="KW-1003">Cell membrane</keyword>
<gene>
    <name evidence="9" type="primary">lspA</name>
    <name evidence="12" type="ordered locus">Mmc1_2146</name>
</gene>
<feature type="active site" evidence="9">
    <location>
        <position position="133"/>
    </location>
</feature>
<name>A0L9K4_MAGMM</name>
<dbReference type="EC" id="3.4.23.36" evidence="9"/>
<dbReference type="HAMAP" id="MF_00161">
    <property type="entry name" value="LspA"/>
    <property type="match status" value="1"/>
</dbReference>
<dbReference type="PROSITE" id="PS00855">
    <property type="entry name" value="SPASE_II"/>
    <property type="match status" value="1"/>
</dbReference>
<organism evidence="12 13">
    <name type="scientific">Magnetococcus marinus (strain ATCC BAA-1437 / JCM 17883 / MC-1)</name>
    <dbReference type="NCBI Taxonomy" id="156889"/>
    <lineage>
        <taxon>Bacteria</taxon>
        <taxon>Pseudomonadati</taxon>
        <taxon>Pseudomonadota</taxon>
        <taxon>Magnetococcia</taxon>
        <taxon>Magnetococcales</taxon>
        <taxon>Magnetococcaceae</taxon>
        <taxon>Magnetococcus</taxon>
    </lineage>
</organism>
<dbReference type="HOGENOM" id="CLU_083252_4_0_5"/>
<dbReference type="UniPathway" id="UPA00665"/>
<evidence type="ECO:0000256" key="5">
    <source>
        <dbReference type="ARBA" id="ARBA00022750"/>
    </source>
</evidence>
<keyword evidence="9" id="KW-0997">Cell inner membrane</keyword>
<dbReference type="GO" id="GO:0006508">
    <property type="term" value="P:proteolysis"/>
    <property type="evidence" value="ECO:0007669"/>
    <property type="project" value="UniProtKB-KW"/>
</dbReference>
<dbReference type="NCBIfam" id="TIGR00077">
    <property type="entry name" value="lspA"/>
    <property type="match status" value="1"/>
</dbReference>
<dbReference type="Pfam" id="PF01252">
    <property type="entry name" value="Peptidase_A8"/>
    <property type="match status" value="1"/>
</dbReference>
<accession>A0L9K4</accession>
<evidence type="ECO:0000256" key="11">
    <source>
        <dbReference type="RuleBase" id="RU004181"/>
    </source>
</evidence>
<feature type="transmembrane region" description="Helical" evidence="9">
    <location>
        <begin position="60"/>
        <end position="81"/>
    </location>
</feature>
<evidence type="ECO:0000256" key="8">
    <source>
        <dbReference type="ARBA" id="ARBA00023136"/>
    </source>
</evidence>
<dbReference type="PRINTS" id="PR00781">
    <property type="entry name" value="LIPOSIGPTASE"/>
</dbReference>
<keyword evidence="5 9" id="KW-0064">Aspartyl protease</keyword>
<dbReference type="GO" id="GO:0004190">
    <property type="term" value="F:aspartic-type endopeptidase activity"/>
    <property type="evidence" value="ECO:0007669"/>
    <property type="project" value="UniProtKB-UniRule"/>
</dbReference>
<dbReference type="EMBL" id="CP000471">
    <property type="protein sequence ID" value="ABK44647.1"/>
    <property type="molecule type" value="Genomic_DNA"/>
</dbReference>
<evidence type="ECO:0000313" key="12">
    <source>
        <dbReference type="EMBL" id="ABK44647.1"/>
    </source>
</evidence>
<keyword evidence="4 9" id="KW-0812">Transmembrane</keyword>
<evidence type="ECO:0000256" key="4">
    <source>
        <dbReference type="ARBA" id="ARBA00022692"/>
    </source>
</evidence>
<comment type="similarity">
    <text evidence="1 9 11">Belongs to the peptidase A8 family.</text>
</comment>
<dbReference type="RefSeq" id="WP_011713775.1">
    <property type="nucleotide sequence ID" value="NC_008576.1"/>
</dbReference>
<dbReference type="OrthoDB" id="9810259at2"/>
<protein>
    <recommendedName>
        <fullName evidence="9">Lipoprotein signal peptidase</fullName>
        <ecNumber evidence="9">3.4.23.36</ecNumber>
    </recommendedName>
    <alternativeName>
        <fullName evidence="9">Prolipoprotein signal peptidase</fullName>
    </alternativeName>
    <alternativeName>
        <fullName evidence="9">Signal peptidase II</fullName>
        <shortName evidence="9">SPase II</shortName>
    </alternativeName>
</protein>
<evidence type="ECO:0000256" key="9">
    <source>
        <dbReference type="HAMAP-Rule" id="MF_00161"/>
    </source>
</evidence>
<proteinExistence type="inferred from homology"/>
<comment type="caution">
    <text evidence="9">Lacks conserved residue(s) required for the propagation of feature annotation.</text>
</comment>
<comment type="catalytic activity">
    <reaction evidence="9 10">
        <text>Release of signal peptides from bacterial membrane prolipoproteins. Hydrolyzes -Xaa-Yaa-Zaa-|-(S,diacylglyceryl)Cys-, in which Xaa is hydrophobic (preferably Leu), and Yaa (Ala or Ser) and Zaa (Gly or Ala) have small, neutral side chains.</text>
        <dbReference type="EC" id="3.4.23.36"/>
    </reaction>
</comment>
<dbReference type="PANTHER" id="PTHR33695">
    <property type="entry name" value="LIPOPROTEIN SIGNAL PEPTIDASE"/>
    <property type="match status" value="1"/>
</dbReference>
<dbReference type="GO" id="GO:0005886">
    <property type="term" value="C:plasma membrane"/>
    <property type="evidence" value="ECO:0007669"/>
    <property type="project" value="UniProtKB-SubCell"/>
</dbReference>
<evidence type="ECO:0000256" key="3">
    <source>
        <dbReference type="ARBA" id="ARBA00022670"/>
    </source>
</evidence>
<keyword evidence="13" id="KW-1185">Reference proteome</keyword>
<keyword evidence="7 9" id="KW-1133">Transmembrane helix</keyword>
<evidence type="ECO:0000313" key="13">
    <source>
        <dbReference type="Proteomes" id="UP000002586"/>
    </source>
</evidence>
<dbReference type="AlphaFoldDB" id="A0L9K4"/>
<comment type="function">
    <text evidence="9 10">This protein specifically catalyzes the removal of signal peptides from prolipoproteins.</text>
</comment>
<evidence type="ECO:0000256" key="7">
    <source>
        <dbReference type="ARBA" id="ARBA00022989"/>
    </source>
</evidence>
<keyword evidence="8 9" id="KW-0472">Membrane</keyword>
<feature type="active site" evidence="9">
    <location>
        <position position="115"/>
    </location>
</feature>
<dbReference type="eggNOG" id="COG0597">
    <property type="taxonomic scope" value="Bacteria"/>
</dbReference>
<evidence type="ECO:0000256" key="10">
    <source>
        <dbReference type="RuleBase" id="RU000594"/>
    </source>
</evidence>
<evidence type="ECO:0000256" key="1">
    <source>
        <dbReference type="ARBA" id="ARBA00006139"/>
    </source>
</evidence>
<comment type="pathway">
    <text evidence="9">Protein modification; lipoprotein biosynthesis (signal peptide cleavage).</text>
</comment>
<dbReference type="PANTHER" id="PTHR33695:SF1">
    <property type="entry name" value="LIPOPROTEIN SIGNAL PEPTIDASE"/>
    <property type="match status" value="1"/>
</dbReference>
<dbReference type="KEGG" id="mgm:Mmc1_2146"/>
<feature type="transmembrane region" description="Helical" evidence="9">
    <location>
        <begin position="125"/>
        <end position="145"/>
    </location>
</feature>
<keyword evidence="3 9" id="KW-0645">Protease</keyword>
<dbReference type="STRING" id="156889.Mmc1_2146"/>
<evidence type="ECO:0000256" key="2">
    <source>
        <dbReference type="ARBA" id="ARBA00022475"/>
    </source>
</evidence>
<keyword evidence="6 9" id="KW-0378">Hydrolase</keyword>
<feature type="transmembrane region" description="Helical" evidence="9">
    <location>
        <begin position="88"/>
        <end position="105"/>
    </location>
</feature>